<comment type="caution">
    <text evidence="2">The sequence shown here is derived from an EMBL/GenBank/DDBJ whole genome shotgun (WGS) entry which is preliminary data.</text>
</comment>
<evidence type="ECO:0000313" key="2">
    <source>
        <dbReference type="EMBL" id="KAK7439843.1"/>
    </source>
</evidence>
<proteinExistence type="predicted"/>
<protein>
    <submittedName>
        <fullName evidence="2">Uncharacterized protein</fullName>
    </submittedName>
</protein>
<feature type="compositionally biased region" description="Polar residues" evidence="1">
    <location>
        <begin position="303"/>
        <end position="313"/>
    </location>
</feature>
<feature type="region of interest" description="Disordered" evidence="1">
    <location>
        <begin position="345"/>
        <end position="404"/>
    </location>
</feature>
<feature type="region of interest" description="Disordered" evidence="1">
    <location>
        <begin position="646"/>
        <end position="674"/>
    </location>
</feature>
<feature type="region of interest" description="Disordered" evidence="1">
    <location>
        <begin position="69"/>
        <end position="133"/>
    </location>
</feature>
<feature type="region of interest" description="Disordered" evidence="1">
    <location>
        <begin position="301"/>
        <end position="326"/>
    </location>
</feature>
<feature type="compositionally biased region" description="Polar residues" evidence="1">
    <location>
        <begin position="386"/>
        <end position="397"/>
    </location>
</feature>
<accession>A0ABR1IUQ3</accession>
<dbReference type="Proteomes" id="UP001498398">
    <property type="component" value="Unassembled WGS sequence"/>
</dbReference>
<gene>
    <name evidence="2" type="ORF">VKT23_017415</name>
</gene>
<dbReference type="EMBL" id="JBANRG010000071">
    <property type="protein sequence ID" value="KAK7439843.1"/>
    <property type="molecule type" value="Genomic_DNA"/>
</dbReference>
<feature type="compositionally biased region" description="Basic and acidic residues" evidence="1">
    <location>
        <begin position="781"/>
        <end position="794"/>
    </location>
</feature>
<sequence>MMVGVYRDHGAGSEQSEAMEDFGTRHALFSSTSLEPAQSRNFSNTLPSLQPQAQTNHAHSYSSYFNINGDSSTKSSSSSENILTSRYDLRKRKAPVPTSTQFLSENQDARNPKKSRVHSQGRMTRSRETSIGSIKDLGPDVEIYRKRKIQPKSEVLKMTKEKKLNENDQAIRKGRGKVATLTILREKMINGVYLEDELTSPRISNQQKLVCNAPEVASEPTHSPSPISSLLLTQDNFPSSPDNCAFTSLRRSDAPTPSPNRVKPFTVFGSKSAQSPLIPMSELYEDEDITDKPVNAEQISLPYASSSPTQRGNPANDWPTPLPSSSSVSFQSSSSLSFQIFPSPWSAPPSTPCPSGTDASDGDDSGIEDFLTPGILDGLGSDSETEISMQSPSGRSQHAQHDAQKYTDDSASIFGSCLTPTSVESSTVGLGFSLPSPNLETIPPNRARTICNRKRIRRSLAASPSPLSVNTRVDEIAASPTTATDNGDRTLRATSDEPTMVSIPMYVSVDDSVGTERVGHSMFMQMQQALSLSEQMLALTARSEPIATEARNEDISEAPSIIVHAVDEKTENVLKDSRIFNGSYKSNTMHNSEYHLFASSLSSTSNSSVSSFASATTPVVDPVILPSEGMSPLFLTFPFTSIPSSGQLQDGVTPAYRPVSQSESDPSRSGQENRLHPFPAYFLDFLRARLEDPFLTPTDELNRDAFGFAVCASGSDSYVSAGVAGHAESRTKWTMPFPQSTSMSSEASNQNGVSSVQSVSTLVSLPLVDPTSEIDDSSLNRGHDDDGRNSDLEKDLTTLDDGILSNDSHMSSTQCLVDPLDWSLPSDDYFSDELLLQEGNVDESAGDDSYPVAGFLTPSAKSANNPGDCVYFFPNSAEAVGEPQPDSGESGQDVDVSFKTALETCDDSKVLADVNHAFEEMMKEIDGISEDVAALLNAWPGVEGNSTSVQL</sequence>
<feature type="compositionally biased region" description="Polar residues" evidence="1">
    <location>
        <begin position="97"/>
        <end position="106"/>
    </location>
</feature>
<feature type="region of interest" description="Disordered" evidence="1">
    <location>
        <begin position="34"/>
        <end position="57"/>
    </location>
</feature>
<feature type="compositionally biased region" description="Polar residues" evidence="1">
    <location>
        <begin position="659"/>
        <end position="672"/>
    </location>
</feature>
<name>A0ABR1IUQ3_9AGAR</name>
<feature type="region of interest" description="Disordered" evidence="1">
    <location>
        <begin position="242"/>
        <end position="267"/>
    </location>
</feature>
<feature type="region of interest" description="Disordered" evidence="1">
    <location>
        <begin position="771"/>
        <end position="794"/>
    </location>
</feature>
<evidence type="ECO:0000313" key="3">
    <source>
        <dbReference type="Proteomes" id="UP001498398"/>
    </source>
</evidence>
<reference evidence="2 3" key="1">
    <citation type="submission" date="2024-01" db="EMBL/GenBank/DDBJ databases">
        <title>A draft genome for the cacao thread blight pathogen Marasmiellus scandens.</title>
        <authorList>
            <person name="Baruah I.K."/>
            <person name="Leung J."/>
            <person name="Bukari Y."/>
            <person name="Amoako-Attah I."/>
            <person name="Meinhardt L.W."/>
            <person name="Bailey B.A."/>
            <person name="Cohen S.P."/>
        </authorList>
    </citation>
    <scope>NUCLEOTIDE SEQUENCE [LARGE SCALE GENOMIC DNA]</scope>
    <source>
        <strain evidence="2 3">GH-19</strain>
    </source>
</reference>
<organism evidence="2 3">
    <name type="scientific">Marasmiellus scandens</name>
    <dbReference type="NCBI Taxonomy" id="2682957"/>
    <lineage>
        <taxon>Eukaryota</taxon>
        <taxon>Fungi</taxon>
        <taxon>Dikarya</taxon>
        <taxon>Basidiomycota</taxon>
        <taxon>Agaricomycotina</taxon>
        <taxon>Agaricomycetes</taxon>
        <taxon>Agaricomycetidae</taxon>
        <taxon>Agaricales</taxon>
        <taxon>Marasmiineae</taxon>
        <taxon>Omphalotaceae</taxon>
        <taxon>Marasmiellus</taxon>
    </lineage>
</organism>
<evidence type="ECO:0000256" key="1">
    <source>
        <dbReference type="SAM" id="MobiDB-lite"/>
    </source>
</evidence>
<keyword evidence="3" id="KW-1185">Reference proteome</keyword>